<dbReference type="FunFam" id="1.20.1250.20:FF:000011">
    <property type="entry name" value="MFS multidrug transporter, putative"/>
    <property type="match status" value="1"/>
</dbReference>
<evidence type="ECO:0000256" key="1">
    <source>
        <dbReference type="ARBA" id="ARBA00004141"/>
    </source>
</evidence>
<evidence type="ECO:0000256" key="2">
    <source>
        <dbReference type="ARBA" id="ARBA00022692"/>
    </source>
</evidence>
<dbReference type="InterPro" id="IPR011701">
    <property type="entry name" value="MFS"/>
</dbReference>
<dbReference type="InterPro" id="IPR020846">
    <property type="entry name" value="MFS_dom"/>
</dbReference>
<keyword evidence="2 6" id="KW-0812">Transmembrane</keyword>
<keyword evidence="4 6" id="KW-0472">Membrane</keyword>
<feature type="compositionally biased region" description="Basic and acidic residues" evidence="5">
    <location>
        <begin position="25"/>
        <end position="35"/>
    </location>
</feature>
<feature type="compositionally biased region" description="Polar residues" evidence="5">
    <location>
        <begin position="1"/>
        <end position="20"/>
    </location>
</feature>
<feature type="transmembrane region" description="Helical" evidence="6">
    <location>
        <begin position="335"/>
        <end position="354"/>
    </location>
</feature>
<organism evidence="8 9">
    <name type="scientific">Phialocephala subalpina</name>
    <dbReference type="NCBI Taxonomy" id="576137"/>
    <lineage>
        <taxon>Eukaryota</taxon>
        <taxon>Fungi</taxon>
        <taxon>Dikarya</taxon>
        <taxon>Ascomycota</taxon>
        <taxon>Pezizomycotina</taxon>
        <taxon>Leotiomycetes</taxon>
        <taxon>Helotiales</taxon>
        <taxon>Mollisiaceae</taxon>
        <taxon>Phialocephala</taxon>
        <taxon>Phialocephala fortinii species complex</taxon>
    </lineage>
</organism>
<reference evidence="8 9" key="1">
    <citation type="submission" date="2016-03" db="EMBL/GenBank/DDBJ databases">
        <authorList>
            <person name="Ploux O."/>
        </authorList>
    </citation>
    <scope>NUCLEOTIDE SEQUENCE [LARGE SCALE GENOMIC DNA]</scope>
    <source>
        <strain evidence="8 9">UAMH 11012</strain>
    </source>
</reference>
<dbReference type="GO" id="GO:0005886">
    <property type="term" value="C:plasma membrane"/>
    <property type="evidence" value="ECO:0007669"/>
    <property type="project" value="TreeGrafter"/>
</dbReference>
<comment type="subcellular location">
    <subcellularLocation>
        <location evidence="1">Membrane</location>
        <topology evidence="1">Multi-pass membrane protein</topology>
    </subcellularLocation>
</comment>
<evidence type="ECO:0000256" key="3">
    <source>
        <dbReference type="ARBA" id="ARBA00022989"/>
    </source>
</evidence>
<dbReference type="OrthoDB" id="446368at2759"/>
<evidence type="ECO:0000259" key="7">
    <source>
        <dbReference type="PROSITE" id="PS50850"/>
    </source>
</evidence>
<keyword evidence="3 6" id="KW-1133">Transmembrane helix</keyword>
<dbReference type="Proteomes" id="UP000184330">
    <property type="component" value="Unassembled WGS sequence"/>
</dbReference>
<dbReference type="PROSITE" id="PS50850">
    <property type="entry name" value="MFS"/>
    <property type="match status" value="1"/>
</dbReference>
<protein>
    <submittedName>
        <fullName evidence="8">Probable fluconazole resistance protein</fullName>
    </submittedName>
</protein>
<dbReference type="InterPro" id="IPR036259">
    <property type="entry name" value="MFS_trans_sf"/>
</dbReference>
<dbReference type="SUPFAM" id="SSF103473">
    <property type="entry name" value="MFS general substrate transporter"/>
    <property type="match status" value="1"/>
</dbReference>
<dbReference type="CDD" id="cd17323">
    <property type="entry name" value="MFS_Tpo1_MDR_like"/>
    <property type="match status" value="1"/>
</dbReference>
<gene>
    <name evidence="8" type="ORF">PAC_08375</name>
</gene>
<feature type="transmembrane region" description="Helical" evidence="6">
    <location>
        <begin position="414"/>
        <end position="433"/>
    </location>
</feature>
<evidence type="ECO:0000256" key="5">
    <source>
        <dbReference type="SAM" id="MobiDB-lite"/>
    </source>
</evidence>
<proteinExistence type="predicted"/>
<feature type="transmembrane region" description="Helical" evidence="6">
    <location>
        <begin position="483"/>
        <end position="501"/>
    </location>
</feature>
<dbReference type="PANTHER" id="PTHR23502">
    <property type="entry name" value="MAJOR FACILITATOR SUPERFAMILY"/>
    <property type="match status" value="1"/>
</dbReference>
<feature type="region of interest" description="Disordered" evidence="5">
    <location>
        <begin position="1"/>
        <end position="90"/>
    </location>
</feature>
<feature type="transmembrane region" description="Helical" evidence="6">
    <location>
        <begin position="227"/>
        <end position="247"/>
    </location>
</feature>
<dbReference type="Pfam" id="PF07690">
    <property type="entry name" value="MFS_1"/>
    <property type="match status" value="1"/>
</dbReference>
<dbReference type="AlphaFoldDB" id="A0A1L7X0E7"/>
<accession>A0A1L7X0E7</accession>
<feature type="transmembrane region" description="Helical" evidence="6">
    <location>
        <begin position="102"/>
        <end position="127"/>
    </location>
</feature>
<dbReference type="STRING" id="576137.A0A1L7X0E7"/>
<evidence type="ECO:0000313" key="8">
    <source>
        <dbReference type="EMBL" id="CZR58483.1"/>
    </source>
</evidence>
<dbReference type="PANTHER" id="PTHR23502:SF47">
    <property type="entry name" value="MAJOR FACILITATOR SUPERFAMILY (MFS) PROFILE DOMAIN-CONTAINING PROTEIN-RELATED"/>
    <property type="match status" value="1"/>
</dbReference>
<feature type="domain" description="Major facilitator superfamily (MFS) profile" evidence="7">
    <location>
        <begin position="104"/>
        <end position="543"/>
    </location>
</feature>
<evidence type="ECO:0000256" key="4">
    <source>
        <dbReference type="ARBA" id="ARBA00023136"/>
    </source>
</evidence>
<feature type="transmembrane region" description="Helical" evidence="6">
    <location>
        <begin position="198"/>
        <end position="220"/>
    </location>
</feature>
<feature type="transmembrane region" description="Helical" evidence="6">
    <location>
        <begin position="445"/>
        <end position="471"/>
    </location>
</feature>
<evidence type="ECO:0000256" key="6">
    <source>
        <dbReference type="SAM" id="Phobius"/>
    </source>
</evidence>
<dbReference type="EMBL" id="FJOG01000012">
    <property type="protein sequence ID" value="CZR58483.1"/>
    <property type="molecule type" value="Genomic_DNA"/>
</dbReference>
<feature type="transmembrane region" description="Helical" evidence="6">
    <location>
        <begin position="171"/>
        <end position="192"/>
    </location>
</feature>
<name>A0A1L7X0E7_9HELO</name>
<dbReference type="GO" id="GO:0022857">
    <property type="term" value="F:transmembrane transporter activity"/>
    <property type="evidence" value="ECO:0007669"/>
    <property type="project" value="InterPro"/>
</dbReference>
<feature type="transmembrane region" description="Helical" evidence="6">
    <location>
        <begin position="259"/>
        <end position="279"/>
    </location>
</feature>
<feature type="transmembrane region" description="Helical" evidence="6">
    <location>
        <begin position="507"/>
        <end position="527"/>
    </location>
</feature>
<dbReference type="Gene3D" id="1.20.1250.20">
    <property type="entry name" value="MFS general substrate transporter like domains"/>
    <property type="match status" value="1"/>
</dbReference>
<keyword evidence="9" id="KW-1185">Reference proteome</keyword>
<feature type="transmembrane region" description="Helical" evidence="6">
    <location>
        <begin position="374"/>
        <end position="393"/>
    </location>
</feature>
<sequence>MSTSSNMDFSAQDRQNSQTDAVDAEDSKANNKDDFSASTVGLDEGMNDNIDLEKGSTGELLSDRGGPAGPPPPAQTKDPNLIEWDGPNDPGNPMNFSVQKKWLLTGVMGSMTWTITFASSVFSTASLVVAKKYNVSTEVATLGTSLFVVGLGLGPIVWGPASELFGRKTPLFFGFFVFGIFQIGVAVAQNLYTIMLCRFFSGMFGSAPLAIVGGTLADFWGPVDRGVATCVFASATFVGPIAGPVMGSFITASSLGWKWTAWMTMIMCFFFGIVGFIIVPETSHLKILQQRAKTLRFEQKNWAIHSKADETKADLGAFVQTYLIKPFAMLFKEPILVLITLYMALIYGILYLFFEAYPISFQENRHWNSGVASLPFLAILSGVLIGAGAVAYITKTRFARKLQEQGKLVPEERLPPMIAGAFILPIGLFWFAWTSNKDIHWAPQVIAGIPIGCGILMIFLQGMNYVVDVYLWNANSALAGNTLIRSFVGAAFPLFAVQMYHALGVDWASSLLGFLCIALLPVPILFYKYGARIRAASQFSPKM</sequence>
<feature type="transmembrane region" description="Helical" evidence="6">
    <location>
        <begin position="139"/>
        <end position="159"/>
    </location>
</feature>
<evidence type="ECO:0000313" key="9">
    <source>
        <dbReference type="Proteomes" id="UP000184330"/>
    </source>
</evidence>